<dbReference type="PANTHER" id="PTHR44688">
    <property type="entry name" value="DNA-BINDING TRANSCRIPTIONAL ACTIVATOR DEVR_DOSR"/>
    <property type="match status" value="1"/>
</dbReference>
<feature type="domain" description="HTH luxR-type" evidence="4">
    <location>
        <begin position="618"/>
        <end position="683"/>
    </location>
</feature>
<sequence length="684" mass="77699">MFMPQTIGQHWNQLMADHFVGRDFEIAVFRQYLENLPQQSERILHLSGTAGMGKTYLLHRFAEIAAERNACPIWVRMKELTSDSQAFDRAVRIGLGGESDTSNRHHAFEDCRSLSLLHERAEHNRIVLLIDEYEEAGALDYWLRTHYLPRLPSNMLIVIAGRYPLEGPWRFTPAWNKMIVRMPLGGLSYEEIRAYLQQWGVSSGQAVDAVWLRTLGHPLAVSLLTLAAGEMSDTADLAHLGEGEAVEALLERWLLEVPDEELRRLLFAASAVRTFQHELLEELLGSPVSSALFERLIRLSFVSRTANGWQLHELVWENLRRMFRERMPEMYERYFKHAAALAERKIEDGLAKGLDISKELTELLYIAGTPVIRAHYRHASSSPSYREPLDSSNQAELKGYIAKRQNNPRSWNVICSSPEAQAMYRFTFTPEESLLRLKAADWAGLSSLPEGDRRIELLRNDAGEVSGVVAMVAISARTWSYLEATPVTRALFHSLTPTRQKELSLAAEEGKAWYLVCADAESLENEQLRSDFVSHLFEYVLAGNLIASSAPPLAYYDHAFEGLGFERVPEAEHHDYGMPQPAQTYWLDTRHGKLMAYIRRITGMEKPHEEAQRPLADKVHQLRELTKREKDVILLIASGHTNAEIASALYISEAAVKKHVNTMLSKFGLKNRTQLARVVMDAGE</sequence>
<dbReference type="GO" id="GO:0003677">
    <property type="term" value="F:DNA binding"/>
    <property type="evidence" value="ECO:0007669"/>
    <property type="project" value="UniProtKB-KW"/>
</dbReference>
<dbReference type="InterPro" id="IPR036388">
    <property type="entry name" value="WH-like_DNA-bd_sf"/>
</dbReference>
<keyword evidence="2" id="KW-0238">DNA-binding</keyword>
<dbReference type="Proteomes" id="UP000266482">
    <property type="component" value="Unassembled WGS sequence"/>
</dbReference>
<dbReference type="EMBL" id="QXQA01000008">
    <property type="protein sequence ID" value="RIX52103.1"/>
    <property type="molecule type" value="Genomic_DNA"/>
</dbReference>
<evidence type="ECO:0000259" key="4">
    <source>
        <dbReference type="PROSITE" id="PS50043"/>
    </source>
</evidence>
<proteinExistence type="predicted"/>
<reference evidence="5 6" key="1">
    <citation type="submission" date="2018-09" db="EMBL/GenBank/DDBJ databases">
        <title>Paenibacillus aracenensis nov. sp. isolated from a cave in southern Spain.</title>
        <authorList>
            <person name="Jurado V."/>
            <person name="Gutierrez-Patricio S."/>
            <person name="Gonzalez-Pimentel J.L."/>
            <person name="Miller A.Z."/>
            <person name="Laiz L."/>
            <person name="Saiz-Jimenez C."/>
        </authorList>
    </citation>
    <scope>NUCLEOTIDE SEQUENCE [LARGE SCALE GENOMIC DNA]</scope>
    <source>
        <strain evidence="5 6">DSM 22867</strain>
    </source>
</reference>
<comment type="caution">
    <text evidence="5">The sequence shown here is derived from an EMBL/GenBank/DDBJ whole genome shotgun (WGS) entry which is preliminary data.</text>
</comment>
<keyword evidence="6" id="KW-1185">Reference proteome</keyword>
<dbReference type="Pfam" id="PF13191">
    <property type="entry name" value="AAA_16"/>
    <property type="match status" value="1"/>
</dbReference>
<evidence type="ECO:0000256" key="1">
    <source>
        <dbReference type="ARBA" id="ARBA00023015"/>
    </source>
</evidence>
<evidence type="ECO:0000313" key="6">
    <source>
        <dbReference type="Proteomes" id="UP000266482"/>
    </source>
</evidence>
<dbReference type="SUPFAM" id="SSF46894">
    <property type="entry name" value="C-terminal effector domain of the bipartite response regulators"/>
    <property type="match status" value="1"/>
</dbReference>
<dbReference type="InterPro" id="IPR000792">
    <property type="entry name" value="Tscrpt_reg_LuxR_C"/>
</dbReference>
<dbReference type="InterPro" id="IPR016032">
    <property type="entry name" value="Sig_transdc_resp-reg_C-effctor"/>
</dbReference>
<dbReference type="Gene3D" id="3.40.50.300">
    <property type="entry name" value="P-loop containing nucleotide triphosphate hydrolases"/>
    <property type="match status" value="1"/>
</dbReference>
<dbReference type="AlphaFoldDB" id="A0A3A1V0G5"/>
<evidence type="ECO:0000256" key="3">
    <source>
        <dbReference type="ARBA" id="ARBA00023163"/>
    </source>
</evidence>
<dbReference type="SMART" id="SM00421">
    <property type="entry name" value="HTH_LUXR"/>
    <property type="match status" value="1"/>
</dbReference>
<keyword evidence="3" id="KW-0804">Transcription</keyword>
<dbReference type="InterPro" id="IPR027417">
    <property type="entry name" value="P-loop_NTPase"/>
</dbReference>
<dbReference type="PROSITE" id="PS50043">
    <property type="entry name" value="HTH_LUXR_2"/>
    <property type="match status" value="1"/>
</dbReference>
<dbReference type="GO" id="GO:0006355">
    <property type="term" value="P:regulation of DNA-templated transcription"/>
    <property type="evidence" value="ECO:0007669"/>
    <property type="project" value="InterPro"/>
</dbReference>
<name>A0A3A1V0G5_9BACL</name>
<dbReference type="PRINTS" id="PR00038">
    <property type="entry name" value="HTHLUXR"/>
</dbReference>
<dbReference type="SUPFAM" id="SSF52540">
    <property type="entry name" value="P-loop containing nucleoside triphosphate hydrolases"/>
    <property type="match status" value="1"/>
</dbReference>
<dbReference type="InterPro" id="IPR041664">
    <property type="entry name" value="AAA_16"/>
</dbReference>
<dbReference type="CDD" id="cd06170">
    <property type="entry name" value="LuxR_C_like"/>
    <property type="match status" value="1"/>
</dbReference>
<dbReference type="Pfam" id="PF00196">
    <property type="entry name" value="GerE"/>
    <property type="match status" value="1"/>
</dbReference>
<organism evidence="5 6">
    <name type="scientific">Paenibacillus nanensis</name>
    <dbReference type="NCBI Taxonomy" id="393251"/>
    <lineage>
        <taxon>Bacteria</taxon>
        <taxon>Bacillati</taxon>
        <taxon>Bacillota</taxon>
        <taxon>Bacilli</taxon>
        <taxon>Bacillales</taxon>
        <taxon>Paenibacillaceae</taxon>
        <taxon>Paenibacillus</taxon>
    </lineage>
</organism>
<dbReference type="Gene3D" id="1.10.10.10">
    <property type="entry name" value="Winged helix-like DNA-binding domain superfamily/Winged helix DNA-binding domain"/>
    <property type="match status" value="1"/>
</dbReference>
<keyword evidence="1" id="KW-0805">Transcription regulation</keyword>
<accession>A0A3A1V0G5</accession>
<evidence type="ECO:0000313" key="5">
    <source>
        <dbReference type="EMBL" id="RIX52103.1"/>
    </source>
</evidence>
<evidence type="ECO:0000256" key="2">
    <source>
        <dbReference type="ARBA" id="ARBA00023125"/>
    </source>
</evidence>
<protein>
    <submittedName>
        <fullName evidence="5">LuxR family transcriptional regulator</fullName>
    </submittedName>
</protein>
<gene>
    <name evidence="5" type="ORF">D3P08_14085</name>
</gene>
<dbReference type="PANTHER" id="PTHR44688:SF16">
    <property type="entry name" value="DNA-BINDING TRANSCRIPTIONAL ACTIVATOR DEVR_DOSR"/>
    <property type="match status" value="1"/>
</dbReference>
<dbReference type="OrthoDB" id="182489at2"/>